<dbReference type="InterPro" id="IPR012675">
    <property type="entry name" value="Beta-grasp_dom_sf"/>
</dbReference>
<dbReference type="InterPro" id="IPR004095">
    <property type="entry name" value="TGS"/>
</dbReference>
<dbReference type="Pfam" id="PF04607">
    <property type="entry name" value="RelA_SpoT"/>
    <property type="match status" value="1"/>
</dbReference>
<dbReference type="InterPro" id="IPR043519">
    <property type="entry name" value="NT_sf"/>
</dbReference>
<dbReference type="EMBL" id="NSIT01000050">
    <property type="protein sequence ID" value="PJE79748.1"/>
    <property type="molecule type" value="Genomic_DNA"/>
</dbReference>
<keyword evidence="4" id="KW-0378">Hydrolase</keyword>
<proteinExistence type="inferred from homology"/>
<dbReference type="NCBIfam" id="TIGR00691">
    <property type="entry name" value="spoT_relA"/>
    <property type="match status" value="1"/>
</dbReference>
<evidence type="ECO:0000259" key="2">
    <source>
        <dbReference type="PROSITE" id="PS51831"/>
    </source>
</evidence>
<dbReference type="GO" id="GO:0005886">
    <property type="term" value="C:plasma membrane"/>
    <property type="evidence" value="ECO:0007669"/>
    <property type="project" value="TreeGrafter"/>
</dbReference>
<dbReference type="Gene3D" id="1.10.3210.10">
    <property type="entry name" value="Hypothetical protein af1432"/>
    <property type="match status" value="1"/>
</dbReference>
<dbReference type="InterPro" id="IPR033655">
    <property type="entry name" value="TGS_RelA/SpoT"/>
</dbReference>
<dbReference type="Pfam" id="PF02824">
    <property type="entry name" value="TGS"/>
    <property type="match status" value="1"/>
</dbReference>
<dbReference type="InterPro" id="IPR002912">
    <property type="entry name" value="ACT_dom"/>
</dbReference>
<evidence type="ECO:0000313" key="4">
    <source>
        <dbReference type="EMBL" id="PJE79748.1"/>
    </source>
</evidence>
<dbReference type="CDD" id="cd00077">
    <property type="entry name" value="HDc"/>
    <property type="match status" value="1"/>
</dbReference>
<dbReference type="GO" id="GO:0008893">
    <property type="term" value="F:guanosine-3',5'-bis(diphosphate) 3'-diphosphatase activity"/>
    <property type="evidence" value="ECO:0007669"/>
    <property type="project" value="TreeGrafter"/>
</dbReference>
<dbReference type="GO" id="GO:0042594">
    <property type="term" value="P:response to starvation"/>
    <property type="evidence" value="ECO:0007669"/>
    <property type="project" value="TreeGrafter"/>
</dbReference>
<dbReference type="FunFam" id="3.10.20.30:FF:000002">
    <property type="entry name" value="GTP pyrophosphokinase (RelA/SpoT)"/>
    <property type="match status" value="1"/>
</dbReference>
<dbReference type="AlphaFoldDB" id="A0A2H9T9C8"/>
<dbReference type="PANTHER" id="PTHR21262">
    <property type="entry name" value="GUANOSINE-3',5'-BIS DIPHOSPHATE 3'-PYROPHOSPHOHYDROLASE"/>
    <property type="match status" value="1"/>
</dbReference>
<dbReference type="NCBIfam" id="NF008303">
    <property type="entry name" value="PRK11092.1"/>
    <property type="match status" value="1"/>
</dbReference>
<dbReference type="Pfam" id="PF13328">
    <property type="entry name" value="HD_4"/>
    <property type="match status" value="1"/>
</dbReference>
<dbReference type="PROSITE" id="PS51880">
    <property type="entry name" value="TGS"/>
    <property type="match status" value="1"/>
</dbReference>
<dbReference type="InterPro" id="IPR012676">
    <property type="entry name" value="TGS-like"/>
</dbReference>
<dbReference type="InterPro" id="IPR007685">
    <property type="entry name" value="RelA_SpoT"/>
</dbReference>
<dbReference type="Gene3D" id="3.10.20.30">
    <property type="match status" value="1"/>
</dbReference>
<dbReference type="GO" id="GO:0015969">
    <property type="term" value="P:guanosine tetraphosphate metabolic process"/>
    <property type="evidence" value="ECO:0007669"/>
    <property type="project" value="InterPro"/>
</dbReference>
<evidence type="ECO:0000256" key="1">
    <source>
        <dbReference type="ARBA" id="ARBA00007476"/>
    </source>
</evidence>
<dbReference type="Gene3D" id="3.30.70.260">
    <property type="match status" value="1"/>
</dbReference>
<dbReference type="CDD" id="cd01668">
    <property type="entry name" value="TGS_RSH"/>
    <property type="match status" value="1"/>
</dbReference>
<dbReference type="InterPro" id="IPR006674">
    <property type="entry name" value="HD_domain"/>
</dbReference>
<protein>
    <submittedName>
        <fullName evidence="4">Bifunctional (P)ppGpp synthase/hydrolase SpoT</fullName>
    </submittedName>
</protein>
<dbReference type="GO" id="GO:0008728">
    <property type="term" value="F:GTP diphosphokinase activity"/>
    <property type="evidence" value="ECO:0007669"/>
    <property type="project" value="TreeGrafter"/>
</dbReference>
<dbReference type="Pfam" id="PF13291">
    <property type="entry name" value="ACT_4"/>
    <property type="match status" value="1"/>
</dbReference>
<dbReference type="SUPFAM" id="SSF81271">
    <property type="entry name" value="TGS-like"/>
    <property type="match status" value="1"/>
</dbReference>
<dbReference type="InterPro" id="IPR004811">
    <property type="entry name" value="RelA/Spo_fam"/>
</dbReference>
<dbReference type="PANTHER" id="PTHR21262:SF36">
    <property type="entry name" value="BIFUNCTIONAL (P)PPGPP SYNTHASE_HYDROLASE SPOT"/>
    <property type="match status" value="1"/>
</dbReference>
<organism evidence="4">
    <name type="scientific">invertebrate metagenome</name>
    <dbReference type="NCBI Taxonomy" id="1711999"/>
    <lineage>
        <taxon>unclassified sequences</taxon>
        <taxon>metagenomes</taxon>
        <taxon>organismal metagenomes</taxon>
    </lineage>
</organism>
<reference evidence="4" key="1">
    <citation type="journal article" date="2017" name="Appl. Environ. Microbiol.">
        <title>Molecular characterization of an Endozoicomonas-like organism causing infection in king scallop Pecten maximus L.</title>
        <authorList>
            <person name="Cano I."/>
            <person name="van Aerle R."/>
            <person name="Ross S."/>
            <person name="Verner-Jeffreys D.W."/>
            <person name="Paley R.K."/>
            <person name="Rimmer G."/>
            <person name="Ryder D."/>
            <person name="Hooper P."/>
            <person name="Stone D."/>
            <person name="Feist S.W."/>
        </authorList>
    </citation>
    <scope>NUCLEOTIDE SEQUENCE</scope>
</reference>
<dbReference type="InterPro" id="IPR003607">
    <property type="entry name" value="HD/PDEase_dom"/>
</dbReference>
<dbReference type="SMART" id="SM00471">
    <property type="entry name" value="HDc"/>
    <property type="match status" value="1"/>
</dbReference>
<sequence length="710" mass="79842">MLTINEFASRLEFYLTTQQINLVRRAYYYADQAHDGQFRRSGEPYITHPLSVAVILADMHMDHHSLMAAMLHDVIEDTGIAKTAIIEQFGQTVANLVDGVSKLNHMNMPDKTLAQAENVQKMALAMARDIRVILVKMADRLHNMRTLGVLRSEKRRRIAKETLEIYVPIANRLGMHNIRVELEDLGFSAMYPMRCRMISRAVEQVRGNRNDVLEQIHRLVSQRLREAGLTAKVMGREKHLYSIYRKMRSQGKSFSEIMDMFAFRIVVDSVDDCYRALGLAHSLYKPIPGRFKDYIAIPKANGYQSLHTTLFGMGGIPVEIQIRTQKMEDMANSGIAAHWLYKSGAEALSGSQARAHQWLKGVLELQRNAGDSLEFIENLKIDLFPDEVYVFTPQGQILELPKGATPVDFAFAVHTGIGKTCVSCRIDKRLASLSQTLQSGQTVEIVTAEGSTPNPAWLNFVVTGKARSNIRHILKNKQRDEFILLGKRLLNKSLTSLETSLSDIDPEVMQDLLNRFSMKTVEDLLEDVGLGNRMAYVVARMLVQPDESDNESAQLDTSSGKPLVISGTEGMVVSFAHCCCPIPGDPIVGRVSCGRGIVIHTTACKNIVDIRDNPEKVLSVAWDKQVAGEFTVELCVEVENRRSMIASIATSVTDIEGSIERISMEEKNADYCLVRLSLNVRDRRHLARIIKRLRIIRGVCSIRRYRGKNN</sequence>
<dbReference type="InterPro" id="IPR045600">
    <property type="entry name" value="RelA/SpoT_AH_RIS"/>
</dbReference>
<feature type="domain" description="HD" evidence="2">
    <location>
        <begin position="45"/>
        <end position="144"/>
    </location>
</feature>
<comment type="similarity">
    <text evidence="1">Belongs to the RelA/SpoT family.</text>
</comment>
<dbReference type="CDD" id="cd05399">
    <property type="entry name" value="NT_Rel-Spo_like"/>
    <property type="match status" value="1"/>
</dbReference>
<dbReference type="FunFam" id="3.30.460.10:FF:000001">
    <property type="entry name" value="GTP pyrophosphokinase RelA"/>
    <property type="match status" value="1"/>
</dbReference>
<evidence type="ECO:0000259" key="3">
    <source>
        <dbReference type="PROSITE" id="PS51880"/>
    </source>
</evidence>
<dbReference type="PROSITE" id="PS51831">
    <property type="entry name" value="HD"/>
    <property type="match status" value="1"/>
</dbReference>
<gene>
    <name evidence="4" type="primary">spoT</name>
    <name evidence="4" type="ORF">CI610_01284</name>
</gene>
<dbReference type="Gene3D" id="3.30.460.10">
    <property type="entry name" value="Beta Polymerase, domain 2"/>
    <property type="match status" value="1"/>
</dbReference>
<comment type="caution">
    <text evidence="4">The sequence shown here is derived from an EMBL/GenBank/DDBJ whole genome shotgun (WGS) entry which is preliminary data.</text>
</comment>
<accession>A0A2H9T9C8</accession>
<dbReference type="SUPFAM" id="SSF109604">
    <property type="entry name" value="HD-domain/PDEase-like"/>
    <property type="match status" value="1"/>
</dbReference>
<dbReference type="SUPFAM" id="SSF81301">
    <property type="entry name" value="Nucleotidyltransferase"/>
    <property type="match status" value="1"/>
</dbReference>
<dbReference type="SMART" id="SM00954">
    <property type="entry name" value="RelA_SpoT"/>
    <property type="match status" value="1"/>
</dbReference>
<dbReference type="Pfam" id="PF19296">
    <property type="entry name" value="RelA_AH_RIS"/>
    <property type="match status" value="1"/>
</dbReference>
<dbReference type="FunFam" id="1.10.3210.10:FF:000001">
    <property type="entry name" value="GTP pyrophosphokinase RelA"/>
    <property type="match status" value="1"/>
</dbReference>
<name>A0A2H9T9C8_9ZZZZ</name>
<feature type="domain" description="TGS" evidence="3">
    <location>
        <begin position="386"/>
        <end position="447"/>
    </location>
</feature>